<dbReference type="Pfam" id="PF14624">
    <property type="entry name" value="Vwaint"/>
    <property type="match status" value="1"/>
</dbReference>
<dbReference type="PANTHER" id="PTHR10579">
    <property type="entry name" value="CALCIUM-ACTIVATED CHLORIDE CHANNEL REGULATOR"/>
    <property type="match status" value="1"/>
</dbReference>
<reference evidence="3 4" key="1">
    <citation type="submission" date="2014-11" db="EMBL/GenBank/DDBJ databases">
        <authorList>
            <person name="Wibberg Daniel"/>
        </authorList>
    </citation>
    <scope>NUCLEOTIDE SEQUENCE [LARGE SCALE GENOMIC DNA]</scope>
    <source>
        <strain evidence="3">Rhizoctonia solani AG1-IB 7/3/14</strain>
    </source>
</reference>
<feature type="compositionally biased region" description="Pro residues" evidence="1">
    <location>
        <begin position="190"/>
        <end position="201"/>
    </location>
</feature>
<evidence type="ECO:0000313" key="4">
    <source>
        <dbReference type="Proteomes" id="UP000059188"/>
    </source>
</evidence>
<dbReference type="InterPro" id="IPR032838">
    <property type="entry name" value="Vwaint_dom"/>
</dbReference>
<organism evidence="3 4">
    <name type="scientific">Thanatephorus cucumeris (strain AG1-IB / isolate 7/3/14)</name>
    <name type="common">Lettuce bottom rot fungus</name>
    <name type="synonym">Rhizoctonia solani</name>
    <dbReference type="NCBI Taxonomy" id="1108050"/>
    <lineage>
        <taxon>Eukaryota</taxon>
        <taxon>Fungi</taxon>
        <taxon>Dikarya</taxon>
        <taxon>Basidiomycota</taxon>
        <taxon>Agaricomycotina</taxon>
        <taxon>Agaricomycetes</taxon>
        <taxon>Cantharellales</taxon>
        <taxon>Ceratobasidiaceae</taxon>
        <taxon>Rhizoctonia</taxon>
        <taxon>Rhizoctonia solani AG-1</taxon>
    </lineage>
</organism>
<feature type="region of interest" description="Disordered" evidence="1">
    <location>
        <begin position="172"/>
        <end position="203"/>
    </location>
</feature>
<feature type="region of interest" description="Disordered" evidence="1">
    <location>
        <begin position="39"/>
        <end position="61"/>
    </location>
</feature>
<dbReference type="PANTHER" id="PTHR10579:SF156">
    <property type="entry name" value="VWFA DOMAIN-CONTAINING PROTEIN"/>
    <property type="match status" value="1"/>
</dbReference>
<dbReference type="Pfam" id="PF13519">
    <property type="entry name" value="VWA_2"/>
    <property type="match status" value="1"/>
</dbReference>
<proteinExistence type="predicted"/>
<dbReference type="Pfam" id="PF14623">
    <property type="entry name" value="Vint"/>
    <property type="match status" value="1"/>
</dbReference>
<feature type="domain" description="VWFA" evidence="2">
    <location>
        <begin position="66"/>
        <end position="348"/>
    </location>
</feature>
<dbReference type="SUPFAM" id="SSF53300">
    <property type="entry name" value="vWA-like"/>
    <property type="match status" value="2"/>
</dbReference>
<evidence type="ECO:0000256" key="1">
    <source>
        <dbReference type="SAM" id="MobiDB-lite"/>
    </source>
</evidence>
<feature type="region of interest" description="Disordered" evidence="1">
    <location>
        <begin position="1"/>
        <end position="24"/>
    </location>
</feature>
<dbReference type="InterPro" id="IPR002035">
    <property type="entry name" value="VWF_A"/>
</dbReference>
<dbReference type="SMART" id="SM00327">
    <property type="entry name" value="VWA"/>
    <property type="match status" value="1"/>
</dbReference>
<evidence type="ECO:0000259" key="2">
    <source>
        <dbReference type="PROSITE" id="PS50234"/>
    </source>
</evidence>
<gene>
    <name evidence="3" type="ORF">RSOLAG1IB_00933</name>
</gene>
<dbReference type="InterPro" id="IPR051266">
    <property type="entry name" value="CLCR"/>
</dbReference>
<protein>
    <recommendedName>
        <fullName evidence="2">VWFA domain-containing protein</fullName>
    </recommendedName>
</protein>
<dbReference type="InterPro" id="IPR036465">
    <property type="entry name" value="vWFA_dom_sf"/>
</dbReference>
<keyword evidence="4" id="KW-1185">Reference proteome</keyword>
<sequence>MVSISPPPSATEGDAPPAYDTVNQPDDLQIALVAQPSSHELLISLNPPAEPQPTGEKKTARRAPVDLCLVIDVSGSMNTEAPVPGEQDKNETTGLSVLDVVKHATRTIIESMDDDDRIAIVTFSDSSEIVAPLTIMNKDNREKVWDMVEKLHTKGMTNLWDGLKTGMNVLTGNIPAQKPASPSSSTQYQPPSPLPPVPVPAPATVATERSSWLRSISSGSKLIQPPVLPSESQVRPKFDIKIPTVEAPENTPDAQLDSGEQRLSAVFILTDGQPNVEPPRGHIPMIKSYLDSLPPDAAKFTISTFGFGYRLDSRLLDEIADLGQGMYGFIPDSGMVGTVFVHALANLIVTWATGCVLDVEVVANDPNTETNVLVLGAPVVTYSSWGASIRVGDIQYGQSKDFVIKLPPECFGPNPSQTVNIKAKYLPHTHLDKDSLPSSTRILRLGHEVESSVALQHHVFRLSFISVVSKIFQGSKKTSTTCPITQSQFEKSISRYMNNPVLKNYEPSKALGVDITSQVTLGLEPDNWARWGMHYIPSIARSHQRQQCLNFKDEGLQVYGRDSAIFISTRDRIDQTFDSLPPPKPSLKDRDVYRPGSMAPAQYCAVQSMAMYRSMSGPCFAGWCHISTENGKIRLSELSRGAIIRTPKGTARVAAILRTACPGQIVNLCAIGELAITPWHPMYHNGSWVFPAQIQQPESLPCDYVYSILLEPSSDPESHSVFIEGIRCVTLGHGCIDPVRAHPFLGDYTRVVDSLSQLDGYYNENGVVNCGGIVRESCTGMICGFRRLEKDEVGTPQLCTPVPYQVVCEV</sequence>
<dbReference type="OrthoDB" id="10264538at2759"/>
<dbReference type="STRING" id="1108050.A0A0B7F827"/>
<dbReference type="AlphaFoldDB" id="A0A0B7F827"/>
<dbReference type="PROSITE" id="PS50234">
    <property type="entry name" value="VWFA"/>
    <property type="match status" value="1"/>
</dbReference>
<dbReference type="EMBL" id="LN679100">
    <property type="protein sequence ID" value="CEL52392.1"/>
    <property type="molecule type" value="Genomic_DNA"/>
</dbReference>
<dbReference type="Gene3D" id="3.40.50.410">
    <property type="entry name" value="von Willebrand factor, type A domain"/>
    <property type="match status" value="2"/>
</dbReference>
<accession>A0A0B7F827</accession>
<evidence type="ECO:0000313" key="3">
    <source>
        <dbReference type="EMBL" id="CEL52392.1"/>
    </source>
</evidence>
<dbReference type="Proteomes" id="UP000059188">
    <property type="component" value="Unassembled WGS sequence"/>
</dbReference>
<name>A0A0B7F827_THACB</name>
<dbReference type="InterPro" id="IPR039510">
    <property type="entry name" value="Vint_dom"/>
</dbReference>
<feature type="compositionally biased region" description="Low complexity" evidence="1">
    <location>
        <begin position="179"/>
        <end position="189"/>
    </location>
</feature>